<evidence type="ECO:0000256" key="1">
    <source>
        <dbReference type="SAM" id="Phobius"/>
    </source>
</evidence>
<feature type="transmembrane region" description="Helical" evidence="1">
    <location>
        <begin position="21"/>
        <end position="44"/>
    </location>
</feature>
<protein>
    <submittedName>
        <fullName evidence="2">Uncharacterized protein</fullName>
    </submittedName>
</protein>
<keyword evidence="1" id="KW-0812">Transmembrane</keyword>
<name>A0A2T2XD07_9FIRM</name>
<accession>A0A2T2XD07</accession>
<dbReference type="Proteomes" id="UP000242972">
    <property type="component" value="Unassembled WGS sequence"/>
</dbReference>
<proteinExistence type="predicted"/>
<dbReference type="AlphaFoldDB" id="A0A2T2XD07"/>
<reference evidence="2 3" key="1">
    <citation type="journal article" date="2014" name="BMC Genomics">
        <title>Comparison of environmental and isolate Sulfobacillus genomes reveals diverse carbon, sulfur, nitrogen, and hydrogen metabolisms.</title>
        <authorList>
            <person name="Justice N.B."/>
            <person name="Norman A."/>
            <person name="Brown C.T."/>
            <person name="Singh A."/>
            <person name="Thomas B.C."/>
            <person name="Banfield J.F."/>
        </authorList>
    </citation>
    <scope>NUCLEOTIDE SEQUENCE [LARGE SCALE GENOMIC DNA]</scope>
    <source>
        <strain evidence="2">AMDSBA4</strain>
    </source>
</reference>
<gene>
    <name evidence="2" type="ORF">C7B46_14675</name>
</gene>
<keyword evidence="1" id="KW-0472">Membrane</keyword>
<evidence type="ECO:0000313" key="3">
    <source>
        <dbReference type="Proteomes" id="UP000242972"/>
    </source>
</evidence>
<comment type="caution">
    <text evidence="2">The sequence shown here is derived from an EMBL/GenBank/DDBJ whole genome shotgun (WGS) entry which is preliminary data.</text>
</comment>
<organism evidence="2 3">
    <name type="scientific">Sulfobacillus benefaciens</name>
    <dbReference type="NCBI Taxonomy" id="453960"/>
    <lineage>
        <taxon>Bacteria</taxon>
        <taxon>Bacillati</taxon>
        <taxon>Bacillota</taxon>
        <taxon>Clostridia</taxon>
        <taxon>Eubacteriales</taxon>
        <taxon>Clostridiales Family XVII. Incertae Sedis</taxon>
        <taxon>Sulfobacillus</taxon>
    </lineage>
</organism>
<dbReference type="EMBL" id="PXYW01000044">
    <property type="protein sequence ID" value="PSR32332.1"/>
    <property type="molecule type" value="Genomic_DNA"/>
</dbReference>
<sequence length="203" mass="22055">MRDSSILLPPQRSPNHHSRHLVIMLVIALVLIGAGTLLILNHFASHTTNTVPLSPTPQGGKVVAIHNPQQVPTALLQFIPLGASDSIGTALMHATGNTQANRLPAHFRVYLTSQHRYFVSISILVNIRLLEQDGEIITGHAPGASSLKSGDLYIAGNMHGYGVRMNPHTHLAIFEFYLSPQDTTVWAINWNALGIISQNSSLN</sequence>
<keyword evidence="1" id="KW-1133">Transmembrane helix</keyword>
<evidence type="ECO:0000313" key="2">
    <source>
        <dbReference type="EMBL" id="PSR32332.1"/>
    </source>
</evidence>